<dbReference type="InterPro" id="IPR014729">
    <property type="entry name" value="Rossmann-like_a/b/a_fold"/>
</dbReference>
<dbReference type="Gene3D" id="3.10.290.10">
    <property type="entry name" value="RNA-binding S4 domain"/>
    <property type="match status" value="1"/>
</dbReference>
<dbReference type="CDD" id="cd00805">
    <property type="entry name" value="TyrRS_core"/>
    <property type="match status" value="1"/>
</dbReference>
<dbReference type="InterPro" id="IPR002307">
    <property type="entry name" value="Tyr-tRNA-ligase"/>
</dbReference>
<dbReference type="Pfam" id="PF22421">
    <property type="entry name" value="SYY_C-terminal"/>
    <property type="match status" value="1"/>
</dbReference>
<evidence type="ECO:0000256" key="10">
    <source>
        <dbReference type="ARBA" id="ARBA00060965"/>
    </source>
</evidence>
<dbReference type="HAMAP" id="MF_02006">
    <property type="entry name" value="Tyr_tRNA_synth_type1"/>
    <property type="match status" value="1"/>
</dbReference>
<feature type="short sequence motif" description="'HIGH' region" evidence="11">
    <location>
        <begin position="44"/>
        <end position="53"/>
    </location>
</feature>
<dbReference type="PROSITE" id="PS50889">
    <property type="entry name" value="S4"/>
    <property type="match status" value="1"/>
</dbReference>
<dbReference type="GO" id="GO:0004831">
    <property type="term" value="F:tyrosine-tRNA ligase activity"/>
    <property type="evidence" value="ECO:0007669"/>
    <property type="project" value="UniProtKB-UniRule"/>
</dbReference>
<dbReference type="GO" id="GO:0042803">
    <property type="term" value="F:protein homodimerization activity"/>
    <property type="evidence" value="ECO:0007669"/>
    <property type="project" value="UniProtKB-ARBA"/>
</dbReference>
<dbReference type="AlphaFoldDB" id="A0AA92C4U1"/>
<dbReference type="PANTHER" id="PTHR11766">
    <property type="entry name" value="TYROSYL-TRNA SYNTHETASE"/>
    <property type="match status" value="1"/>
</dbReference>
<comment type="function">
    <text evidence="11">Catalyzes the attachment of tyrosine to tRNA(Tyr) in a two-step reaction: tyrosine is first activated by ATP to form Tyr-AMP and then transferred to the acceptor end of tRNA(Tyr).</text>
</comment>
<name>A0AA92C4U1_RHIRH</name>
<keyword evidence="3 11" id="KW-0436">Ligase</keyword>
<feature type="binding site" evidence="11">
    <location>
        <position position="39"/>
    </location>
    <ligand>
        <name>L-tyrosine</name>
        <dbReference type="ChEBI" id="CHEBI:58315"/>
    </ligand>
</feature>
<comment type="catalytic activity">
    <reaction evidence="9 11">
        <text>tRNA(Tyr) + L-tyrosine + ATP = L-tyrosyl-tRNA(Tyr) + AMP + diphosphate + H(+)</text>
        <dbReference type="Rhea" id="RHEA:10220"/>
        <dbReference type="Rhea" id="RHEA-COMP:9706"/>
        <dbReference type="Rhea" id="RHEA-COMP:9707"/>
        <dbReference type="ChEBI" id="CHEBI:15378"/>
        <dbReference type="ChEBI" id="CHEBI:30616"/>
        <dbReference type="ChEBI" id="CHEBI:33019"/>
        <dbReference type="ChEBI" id="CHEBI:58315"/>
        <dbReference type="ChEBI" id="CHEBI:78442"/>
        <dbReference type="ChEBI" id="CHEBI:78536"/>
        <dbReference type="ChEBI" id="CHEBI:456215"/>
        <dbReference type="EC" id="6.1.1.1"/>
    </reaction>
</comment>
<dbReference type="PANTHER" id="PTHR11766:SF0">
    <property type="entry name" value="TYROSINE--TRNA LIGASE, MITOCHONDRIAL"/>
    <property type="match status" value="1"/>
</dbReference>
<dbReference type="FunFam" id="1.10.240.10:FF:000001">
    <property type="entry name" value="Tyrosine--tRNA ligase"/>
    <property type="match status" value="1"/>
</dbReference>
<dbReference type="GO" id="GO:0006437">
    <property type="term" value="P:tyrosyl-tRNA aminoacylation"/>
    <property type="evidence" value="ECO:0007669"/>
    <property type="project" value="UniProtKB-UniRule"/>
</dbReference>
<evidence type="ECO:0000256" key="6">
    <source>
        <dbReference type="ARBA" id="ARBA00022884"/>
    </source>
</evidence>
<dbReference type="Gene3D" id="1.10.240.10">
    <property type="entry name" value="Tyrosyl-Transfer RNA Synthetase"/>
    <property type="match status" value="1"/>
</dbReference>
<dbReference type="InterPro" id="IPR054608">
    <property type="entry name" value="SYY-like_C"/>
</dbReference>
<dbReference type="PRINTS" id="PR01040">
    <property type="entry name" value="TRNASYNTHTYR"/>
</dbReference>
<evidence type="ECO:0000256" key="2">
    <source>
        <dbReference type="ARBA" id="ARBA00022490"/>
    </source>
</evidence>
<feature type="domain" description="Tyrosine--tRNA ligase SYY-like C-terminal" evidence="13">
    <location>
        <begin position="340"/>
        <end position="414"/>
    </location>
</feature>
<dbReference type="Pfam" id="PF00579">
    <property type="entry name" value="tRNA-synt_1b"/>
    <property type="match status" value="1"/>
</dbReference>
<evidence type="ECO:0000256" key="1">
    <source>
        <dbReference type="ARBA" id="ARBA00004496"/>
    </source>
</evidence>
<dbReference type="Proteomes" id="UP000244335">
    <property type="component" value="Unassembled WGS sequence"/>
</dbReference>
<keyword evidence="4 11" id="KW-0547">Nucleotide-binding</keyword>
<comment type="caution">
    <text evidence="14">The sequence shown here is derived from an EMBL/GenBank/DDBJ whole genome shotgun (WGS) entry which is preliminary data.</text>
</comment>
<evidence type="ECO:0000256" key="4">
    <source>
        <dbReference type="ARBA" id="ARBA00022741"/>
    </source>
</evidence>
<evidence type="ECO:0000256" key="11">
    <source>
        <dbReference type="HAMAP-Rule" id="MF_02006"/>
    </source>
</evidence>
<dbReference type="GO" id="GO:0003723">
    <property type="term" value="F:RNA binding"/>
    <property type="evidence" value="ECO:0007669"/>
    <property type="project" value="UniProtKB-KW"/>
</dbReference>
<evidence type="ECO:0000256" key="7">
    <source>
        <dbReference type="ARBA" id="ARBA00022917"/>
    </source>
</evidence>
<accession>A0AA92C4U1</accession>
<organism evidence="14 15">
    <name type="scientific">Rhizobium rhizogenes</name>
    <name type="common">Agrobacterium rhizogenes</name>
    <dbReference type="NCBI Taxonomy" id="359"/>
    <lineage>
        <taxon>Bacteria</taxon>
        <taxon>Pseudomonadati</taxon>
        <taxon>Pseudomonadota</taxon>
        <taxon>Alphaproteobacteria</taxon>
        <taxon>Hyphomicrobiales</taxon>
        <taxon>Rhizobiaceae</taxon>
        <taxon>Rhizobium/Agrobacterium group</taxon>
        <taxon>Rhizobium</taxon>
    </lineage>
</organism>
<evidence type="ECO:0000256" key="12">
    <source>
        <dbReference type="PROSITE-ProRule" id="PRU00182"/>
    </source>
</evidence>
<comment type="subunit">
    <text evidence="11">Homodimer.</text>
</comment>
<dbReference type="GO" id="GO:0005524">
    <property type="term" value="F:ATP binding"/>
    <property type="evidence" value="ECO:0007669"/>
    <property type="project" value="UniProtKB-UniRule"/>
</dbReference>
<dbReference type="EMBL" id="QDFR01000002">
    <property type="protein sequence ID" value="PVE55448.1"/>
    <property type="molecule type" value="Genomic_DNA"/>
</dbReference>
<comment type="subcellular location">
    <subcellularLocation>
        <location evidence="1 11">Cytoplasm</location>
    </subcellularLocation>
</comment>
<comment type="similarity">
    <text evidence="10 11">Belongs to the class-I aminoacyl-tRNA synthetase family. TyrS type 1 subfamily.</text>
</comment>
<proteinExistence type="inferred from homology"/>
<evidence type="ECO:0000256" key="8">
    <source>
        <dbReference type="ARBA" id="ARBA00023146"/>
    </source>
</evidence>
<keyword evidence="8 11" id="KW-0030">Aminoacyl-tRNA synthetase</keyword>
<feature type="short sequence motif" description="'KMSKS' region" evidence="11">
    <location>
        <begin position="236"/>
        <end position="240"/>
    </location>
</feature>
<dbReference type="SUPFAM" id="SSF52374">
    <property type="entry name" value="Nucleotidylyl transferase"/>
    <property type="match status" value="1"/>
</dbReference>
<keyword evidence="2 11" id="KW-0963">Cytoplasm</keyword>
<keyword evidence="6 12" id="KW-0694">RNA-binding</keyword>
<feature type="binding site" evidence="11">
    <location>
        <position position="176"/>
    </location>
    <ligand>
        <name>L-tyrosine</name>
        <dbReference type="ChEBI" id="CHEBI:58315"/>
    </ligand>
</feature>
<dbReference type="EC" id="6.1.1.1" evidence="11"/>
<dbReference type="FunFam" id="3.40.50.620:FF:000008">
    <property type="entry name" value="Tyrosine--tRNA ligase"/>
    <property type="match status" value="1"/>
</dbReference>
<protein>
    <recommendedName>
        <fullName evidence="11">Tyrosine--tRNA ligase</fullName>
        <ecNumber evidence="11">6.1.1.1</ecNumber>
    </recommendedName>
    <alternativeName>
        <fullName evidence="11">Tyrosyl-tRNA synthetase</fullName>
        <shortName evidence="11">TyrRS</shortName>
    </alternativeName>
</protein>
<feature type="binding site" evidence="11">
    <location>
        <position position="180"/>
    </location>
    <ligand>
        <name>L-tyrosine</name>
        <dbReference type="ChEBI" id="CHEBI:58315"/>
    </ligand>
</feature>
<dbReference type="SUPFAM" id="SSF55174">
    <property type="entry name" value="Alpha-L RNA-binding motif"/>
    <property type="match status" value="1"/>
</dbReference>
<dbReference type="InterPro" id="IPR002305">
    <property type="entry name" value="aa-tRNA-synth_Ic"/>
</dbReference>
<dbReference type="RefSeq" id="WP_062599952.1">
    <property type="nucleotide sequence ID" value="NZ_QDFR01000002.1"/>
</dbReference>
<dbReference type="InterPro" id="IPR024107">
    <property type="entry name" value="Tyr-tRNA-ligase_bac_1"/>
</dbReference>
<evidence type="ECO:0000313" key="14">
    <source>
        <dbReference type="EMBL" id="PVE55448.1"/>
    </source>
</evidence>
<dbReference type="GO" id="GO:0005829">
    <property type="term" value="C:cytosol"/>
    <property type="evidence" value="ECO:0007669"/>
    <property type="project" value="TreeGrafter"/>
</dbReference>
<evidence type="ECO:0000256" key="5">
    <source>
        <dbReference type="ARBA" id="ARBA00022840"/>
    </source>
</evidence>
<keyword evidence="7 11" id="KW-0648">Protein biosynthesis</keyword>
<reference evidence="14 15" key="1">
    <citation type="submission" date="2018-04" db="EMBL/GenBank/DDBJ databases">
        <authorList>
            <person name="Hagen T."/>
        </authorList>
    </citation>
    <scope>NUCLEOTIDE SEQUENCE [LARGE SCALE GENOMIC DNA]</scope>
    <source>
        <strain evidence="14 15">TPD7009</strain>
    </source>
</reference>
<dbReference type="InterPro" id="IPR024088">
    <property type="entry name" value="Tyr-tRNA-ligase_bac-type"/>
</dbReference>
<sequence>MSRFKSDFLRTLDERGFIHQISDEAGLDELFAKETVTAYIGYDPTASSLHVGHLTQIMMLHWLQATGHQPISLMGGGTGMVGDPSFKEEARKLMTIDMIEDNITSLKHVFANYLDYDRATNPALMINNADWLRGLNYLEFLRDVGRHFSVNRMLSFDSVKTRLDREQSLSFLEFNYMILQAYDYVELNRRTGCRLQMGGSDQWGNIINGIDLGHRMGTPQLYALTSPLLTTSSGAKMGKSASGAVWLNKDLLPVYDFWQYWRNTEDADVIRFAKLFTTLPMDEIDRLAKLGGSEINDAKKILATEVTAILHGRAAAEEAAETARKTFEEGALSDNLPSIEVPKTDLEAGIGLLSLIVRAGLAASNGEARRHVQGGAVRINDESVSDERKLIGSGEVTADGVIKLSLGKKKHILVRPA</sequence>
<feature type="binding site" evidence="11">
    <location>
        <position position="239"/>
    </location>
    <ligand>
        <name>ATP</name>
        <dbReference type="ChEBI" id="CHEBI:30616"/>
    </ligand>
</feature>
<dbReference type="Gene3D" id="3.40.50.620">
    <property type="entry name" value="HUPs"/>
    <property type="match status" value="1"/>
</dbReference>
<gene>
    <name evidence="11" type="primary">tyrS</name>
    <name evidence="14" type="ORF">DC430_09690</name>
</gene>
<dbReference type="NCBIfam" id="TIGR00234">
    <property type="entry name" value="tyrS"/>
    <property type="match status" value="1"/>
</dbReference>
<evidence type="ECO:0000259" key="13">
    <source>
        <dbReference type="Pfam" id="PF22421"/>
    </source>
</evidence>
<evidence type="ECO:0000313" key="15">
    <source>
        <dbReference type="Proteomes" id="UP000244335"/>
    </source>
</evidence>
<dbReference type="CDD" id="cd00165">
    <property type="entry name" value="S4"/>
    <property type="match status" value="1"/>
</dbReference>
<keyword evidence="5 11" id="KW-0067">ATP-binding</keyword>
<evidence type="ECO:0000256" key="3">
    <source>
        <dbReference type="ARBA" id="ARBA00022598"/>
    </source>
</evidence>
<dbReference type="InterPro" id="IPR036986">
    <property type="entry name" value="S4_RNA-bd_sf"/>
</dbReference>
<evidence type="ECO:0000256" key="9">
    <source>
        <dbReference type="ARBA" id="ARBA00048248"/>
    </source>
</evidence>